<evidence type="ECO:0000313" key="11">
    <source>
        <dbReference type="Proteomes" id="UP000017840"/>
    </source>
</evidence>
<feature type="transmembrane region" description="Helical" evidence="8">
    <location>
        <begin position="141"/>
        <end position="162"/>
    </location>
</feature>
<keyword evidence="2 8" id="KW-0813">Transport</keyword>
<feature type="transmembrane region" description="Helical" evidence="8">
    <location>
        <begin position="403"/>
        <end position="424"/>
    </location>
</feature>
<evidence type="ECO:0000313" key="10">
    <source>
        <dbReference type="EMBL" id="ESP87936.1"/>
    </source>
</evidence>
<dbReference type="eggNOG" id="arCOG00163">
    <property type="taxonomic scope" value="Archaea"/>
</dbReference>
<gene>
    <name evidence="10" type="ORF">K933_11486</name>
</gene>
<dbReference type="RefSeq" id="WP_023394877.1">
    <property type="nucleotide sequence ID" value="NZ_ASGZ01000037.1"/>
</dbReference>
<sequence>MSRGSSDPAHAGGDGRGRSADRYALPVLAVVTALLLGALFYYPVATVLVDAVVVNGRLTAGPLVEVLTGEFYVGWLARLLTDPAALVRETLREPGALGTLGLFGFTAWQALLSTVASVALGLPGAWVLARFEFPGRRALRSVTILPFVLPSVMVAVGFYSMFGASGTLNALLSALGLSELDLLPSLGAIIVAHAFYNAPLVTRVTTAAWESVDAGAVETARSLGADPRRAFRDVVVPQLLPAVLMGATLTFVFTFASFPIVLALGGARYATVEVFVYSAVRRLDYHEAAALAAVEAGVSLTLTAIYLRYERAQSQRRRDTRPPARESLLPDSWTRERVVSRLAVAGYALVVAVVFLGPLASMIYGSLTVEGRLSLDAYRFLLRRQTAGASFQVRPLPAVVNSLLFGVGTLAVALPTGVAMSVLTTRRFRGRWLVDALSMAPLAVSGIVVGLGMLRGLVFGVTAFGYRFTVTGTVAVVAAHAVGAYPFVVRTVAPPLESLDRSLVESARALGASRLRALVDIELPLVRAGVVAGAAFAFAISVGEFDATVILAEGSGSYTMPVAVERFIGRRLGAATAMGTVLLAVTTLSFLVIERVGGEGGGFGG</sequence>
<dbReference type="InterPro" id="IPR035906">
    <property type="entry name" value="MetI-like_sf"/>
</dbReference>
<dbReference type="STRING" id="1324957.K933_11486"/>
<evidence type="ECO:0000256" key="5">
    <source>
        <dbReference type="ARBA" id="ARBA00022692"/>
    </source>
</evidence>
<feature type="transmembrane region" description="Helical" evidence="8">
    <location>
        <begin position="23"/>
        <end position="42"/>
    </location>
</feature>
<reference evidence="10 11" key="1">
    <citation type="journal article" date="2013" name="Genome Announc.">
        <title>Draft Genome Sequence of 'Candidatus Halobonum tyrrellensis' Strain G22, Isolated from the Hypersaline Waters of Lake Tyrrell, Australia.</title>
        <authorList>
            <person name="Ugalde J.A."/>
            <person name="Narasingarao P."/>
            <person name="Kuo S."/>
            <person name="Podell S."/>
            <person name="Allen E.E."/>
        </authorList>
    </citation>
    <scope>NUCLEOTIDE SEQUENCE [LARGE SCALE GENOMIC DNA]</scope>
    <source>
        <strain evidence="10 11">G22</strain>
    </source>
</reference>
<keyword evidence="4" id="KW-0997">Cell inner membrane</keyword>
<feature type="domain" description="ABC transmembrane type-1" evidence="9">
    <location>
        <begin position="399"/>
        <end position="593"/>
    </location>
</feature>
<proteinExistence type="inferred from homology"/>
<comment type="subcellular location">
    <subcellularLocation>
        <location evidence="1">Cell inner membrane</location>
        <topology evidence="1">Multi-pass membrane protein</topology>
    </subcellularLocation>
    <subcellularLocation>
        <location evidence="8">Cell membrane</location>
        <topology evidence="8">Multi-pass membrane protein</topology>
    </subcellularLocation>
</comment>
<name>V4GS79_9EURY</name>
<evidence type="ECO:0000256" key="4">
    <source>
        <dbReference type="ARBA" id="ARBA00022519"/>
    </source>
</evidence>
<dbReference type="AlphaFoldDB" id="V4GS79"/>
<dbReference type="PATRIC" id="fig|1324957.4.peg.2334"/>
<feature type="transmembrane region" description="Helical" evidence="8">
    <location>
        <begin position="107"/>
        <end position="129"/>
    </location>
</feature>
<feature type="transmembrane region" description="Helical" evidence="8">
    <location>
        <begin position="436"/>
        <end position="458"/>
    </location>
</feature>
<feature type="transmembrane region" description="Helical" evidence="8">
    <location>
        <begin position="342"/>
        <end position="364"/>
    </location>
</feature>
<protein>
    <submittedName>
        <fullName evidence="10">Iron ABC transporter permease</fullName>
    </submittedName>
</protein>
<feature type="transmembrane region" description="Helical" evidence="8">
    <location>
        <begin position="285"/>
        <end position="307"/>
    </location>
</feature>
<evidence type="ECO:0000256" key="8">
    <source>
        <dbReference type="RuleBase" id="RU363032"/>
    </source>
</evidence>
<keyword evidence="3" id="KW-1003">Cell membrane</keyword>
<dbReference type="Pfam" id="PF00528">
    <property type="entry name" value="BPD_transp_1"/>
    <property type="match status" value="2"/>
</dbReference>
<evidence type="ECO:0000256" key="3">
    <source>
        <dbReference type="ARBA" id="ARBA00022475"/>
    </source>
</evidence>
<dbReference type="GO" id="GO:0005886">
    <property type="term" value="C:plasma membrane"/>
    <property type="evidence" value="ECO:0007669"/>
    <property type="project" value="UniProtKB-SubCell"/>
</dbReference>
<dbReference type="Gene3D" id="1.10.3720.10">
    <property type="entry name" value="MetI-like"/>
    <property type="match status" value="2"/>
</dbReference>
<dbReference type="PANTHER" id="PTHR43357:SF4">
    <property type="entry name" value="INNER MEMBRANE ABC TRANSPORTER PERMEASE PROTEIN YDCV"/>
    <property type="match status" value="1"/>
</dbReference>
<evidence type="ECO:0000256" key="2">
    <source>
        <dbReference type="ARBA" id="ARBA00022448"/>
    </source>
</evidence>
<feature type="transmembrane region" description="Helical" evidence="8">
    <location>
        <begin position="464"/>
        <end position="488"/>
    </location>
</feature>
<evidence type="ECO:0000256" key="6">
    <source>
        <dbReference type="ARBA" id="ARBA00022989"/>
    </source>
</evidence>
<feature type="transmembrane region" description="Helical" evidence="8">
    <location>
        <begin position="239"/>
        <end position="265"/>
    </location>
</feature>
<feature type="transmembrane region" description="Helical" evidence="8">
    <location>
        <begin position="572"/>
        <end position="593"/>
    </location>
</feature>
<keyword evidence="11" id="KW-1185">Reference proteome</keyword>
<feature type="transmembrane region" description="Helical" evidence="8">
    <location>
        <begin position="182"/>
        <end position="201"/>
    </location>
</feature>
<dbReference type="GO" id="GO:0055085">
    <property type="term" value="P:transmembrane transport"/>
    <property type="evidence" value="ECO:0007669"/>
    <property type="project" value="InterPro"/>
</dbReference>
<comment type="similarity">
    <text evidence="8">Belongs to the binding-protein-dependent transport system permease family.</text>
</comment>
<organism evidence="10 11">
    <name type="scientific">Candidatus Halobonum tyrrellensis G22</name>
    <dbReference type="NCBI Taxonomy" id="1324957"/>
    <lineage>
        <taxon>Archaea</taxon>
        <taxon>Methanobacteriati</taxon>
        <taxon>Methanobacteriota</taxon>
        <taxon>Stenosarchaea group</taxon>
        <taxon>Halobacteria</taxon>
        <taxon>Halobacteriales</taxon>
        <taxon>Haloferacaceae</taxon>
        <taxon>Candidatus Halobonum</taxon>
    </lineage>
</organism>
<keyword evidence="6 8" id="KW-1133">Transmembrane helix</keyword>
<dbReference type="CDD" id="cd06261">
    <property type="entry name" value="TM_PBP2"/>
    <property type="match status" value="2"/>
</dbReference>
<evidence type="ECO:0000259" key="9">
    <source>
        <dbReference type="PROSITE" id="PS50928"/>
    </source>
</evidence>
<dbReference type="OrthoDB" id="86208at2157"/>
<evidence type="ECO:0000256" key="1">
    <source>
        <dbReference type="ARBA" id="ARBA00004429"/>
    </source>
</evidence>
<comment type="caution">
    <text evidence="10">The sequence shown here is derived from an EMBL/GenBank/DDBJ whole genome shotgun (WGS) entry which is preliminary data.</text>
</comment>
<dbReference type="SUPFAM" id="SSF161098">
    <property type="entry name" value="MetI-like"/>
    <property type="match status" value="2"/>
</dbReference>
<feature type="domain" description="ABC transmembrane type-1" evidence="9">
    <location>
        <begin position="103"/>
        <end position="306"/>
    </location>
</feature>
<accession>V4GS79</accession>
<dbReference type="Proteomes" id="UP000017840">
    <property type="component" value="Unassembled WGS sequence"/>
</dbReference>
<dbReference type="EMBL" id="ASGZ01000037">
    <property type="protein sequence ID" value="ESP87936.1"/>
    <property type="molecule type" value="Genomic_DNA"/>
</dbReference>
<evidence type="ECO:0000256" key="7">
    <source>
        <dbReference type="ARBA" id="ARBA00023136"/>
    </source>
</evidence>
<dbReference type="PROSITE" id="PS50928">
    <property type="entry name" value="ABC_TM1"/>
    <property type="match status" value="2"/>
</dbReference>
<keyword evidence="5 8" id="KW-0812">Transmembrane</keyword>
<dbReference type="InterPro" id="IPR000515">
    <property type="entry name" value="MetI-like"/>
</dbReference>
<dbReference type="PANTHER" id="PTHR43357">
    <property type="entry name" value="INNER MEMBRANE ABC TRANSPORTER PERMEASE PROTEIN YDCV"/>
    <property type="match status" value="1"/>
</dbReference>
<keyword evidence="7 8" id="KW-0472">Membrane</keyword>